<evidence type="ECO:0000313" key="3">
    <source>
        <dbReference type="EMBL" id="GAA2619616.1"/>
    </source>
</evidence>
<evidence type="ECO:0000259" key="2">
    <source>
        <dbReference type="Pfam" id="PF12770"/>
    </source>
</evidence>
<protein>
    <submittedName>
        <fullName evidence="3">CHAT domain-containing protein</fullName>
    </submittedName>
</protein>
<dbReference type="RefSeq" id="WP_344386838.1">
    <property type="nucleotide sequence ID" value="NZ_BAAASJ010000002.1"/>
</dbReference>
<dbReference type="Gene3D" id="1.25.40.10">
    <property type="entry name" value="Tetratricopeptide repeat domain"/>
    <property type="match status" value="1"/>
</dbReference>
<dbReference type="InterPro" id="IPR024983">
    <property type="entry name" value="CHAT_dom"/>
</dbReference>
<dbReference type="Pfam" id="PF12770">
    <property type="entry name" value="CHAT"/>
    <property type="match status" value="1"/>
</dbReference>
<accession>A0ABN3Q960</accession>
<feature type="region of interest" description="Disordered" evidence="1">
    <location>
        <begin position="1059"/>
        <end position="1079"/>
    </location>
</feature>
<dbReference type="Proteomes" id="UP001500151">
    <property type="component" value="Unassembled WGS sequence"/>
</dbReference>
<feature type="compositionally biased region" description="Basic and acidic residues" evidence="1">
    <location>
        <begin position="1059"/>
        <end position="1072"/>
    </location>
</feature>
<comment type="caution">
    <text evidence="3">The sequence shown here is derived from an EMBL/GenBank/DDBJ whole genome shotgun (WGS) entry which is preliminary data.</text>
</comment>
<proteinExistence type="predicted"/>
<gene>
    <name evidence="3" type="ORF">GCM10010307_02350</name>
</gene>
<name>A0ABN3Q960_9ACTN</name>
<dbReference type="InterPro" id="IPR011990">
    <property type="entry name" value="TPR-like_helical_dom_sf"/>
</dbReference>
<keyword evidence="4" id="KW-1185">Reference proteome</keyword>
<dbReference type="EMBL" id="BAAASJ010000002">
    <property type="protein sequence ID" value="GAA2619616.1"/>
    <property type="molecule type" value="Genomic_DNA"/>
</dbReference>
<evidence type="ECO:0000256" key="1">
    <source>
        <dbReference type="SAM" id="MobiDB-lite"/>
    </source>
</evidence>
<evidence type="ECO:0000313" key="4">
    <source>
        <dbReference type="Proteomes" id="UP001500151"/>
    </source>
</evidence>
<feature type="domain" description="CHAT" evidence="2">
    <location>
        <begin position="968"/>
        <end position="1277"/>
    </location>
</feature>
<sequence length="1278" mass="137946">MTARDEALRLLRARVSWVRDDDDLSQTLRDEAALEAARLAAETVLSTDLEAATQLGWYHWLRSRALSAAEANGEIVLAAQLFAPVLRADPQADVPSQIAGAFHRSAANQEWSGGGRAATLNTQGVYLVRAYEQTGHLPALLRAVQLLRASVHATEPDDPEHPGRMTNVAAAVRMLAERAKDSPSLTEAVELGRQAAAATPAGHPHHGPVHFNLANALNRLGEKTGDVDLMHEAATCARAVVAATGPTEAELPGRLDLLCSALCLLGVWTRSTDLLEEGVTHGREALRAAPDDHGDKGRFLTNLASGLRQLGEHTDRVELIREAASLGTAAVAATPPRVPYRVPRMIASAAHWRGLAERTHEQQAARKALRTAEDAVAEAANDLVLRQPALSELALCLQISYELTEEKALLEQAVAAARQAAELVVSDDELRLVQLSNLSTVLRHLYTCTGRLAFLEESITHTRTVMESIPFTRPDHVRYASDLSVATRLWAERTDQMEAILTSVYFAREALEAPNPPGEIRALREHHLAESLRVLYLRTRETPLVEESVDLGRRAVGDKPLTRPEHVTYAVQLVNSLLLLHEYERDPALLDEAEAVMRAAVEVPALPPSLRARCLRALAEVLVLRTEKTGDHVYAAEALRLARGTLDLVPVEDARRADALSHVAKTARLVFESSGDPAALAEAHRCFRQAAQSATNRPLQRIADYRAWAALPPLEDSAVGDRPMALEEAVALVPRVMAAGPDPADQQHAAVSLGGLATEAAAAALEAGDPIRAVELLETTRGVLAPVAAETHALELLRTVDDALAEEFAAFCDRLNTLDREAAAEALELYESDSPAGVSVTTQTSRHVIGNGAVGGARIEAYAAWDDFLTRVRALPGMSDFLRPRIAELTAQATEGPVIMMLAHKNQGTALVLTGETQAPVRAVPLPGLGSKETEELVRRFSQARHTAQDRTADLPTRRAAQAELRQILSWLWDTAVELVLLALGLGSAPRDTDEERKPRVWWCPVGLLSFLPLHAAGHHTTGAGADAGAVQAMRTAMDHVVSSYTPTVQALARARALRDARTPKQADKTSEPGEPDVSGSVVIVTEAGGDGRIPALPGAPAEARAVADRAPGALLLDHPEREQVLAALPRYTIAHFVCHGQADWTHPTRTSLLLHDHDSHPMTLDAIRSLRLENAQLAYLSACETAAPHPLLADEALHITAGFHLAGYQQVIGTLWPIGDKAALDITCKFYDAFTHHGTRPPDLTAAAYAVHHAVRAARDRFGPTPTRWAAHIHFGT</sequence>
<reference evidence="3 4" key="1">
    <citation type="journal article" date="2019" name="Int. J. Syst. Evol. Microbiol.">
        <title>The Global Catalogue of Microorganisms (GCM) 10K type strain sequencing project: providing services to taxonomists for standard genome sequencing and annotation.</title>
        <authorList>
            <consortium name="The Broad Institute Genomics Platform"/>
            <consortium name="The Broad Institute Genome Sequencing Center for Infectious Disease"/>
            <person name="Wu L."/>
            <person name="Ma J."/>
        </authorList>
    </citation>
    <scope>NUCLEOTIDE SEQUENCE [LARGE SCALE GENOMIC DNA]</scope>
    <source>
        <strain evidence="3 4">JCM 4524</strain>
    </source>
</reference>
<organism evidence="3 4">
    <name type="scientific">Streptomyces vastus</name>
    <dbReference type="NCBI Taxonomy" id="285451"/>
    <lineage>
        <taxon>Bacteria</taxon>
        <taxon>Bacillati</taxon>
        <taxon>Actinomycetota</taxon>
        <taxon>Actinomycetes</taxon>
        <taxon>Kitasatosporales</taxon>
        <taxon>Streptomycetaceae</taxon>
        <taxon>Streptomyces</taxon>
    </lineage>
</organism>